<evidence type="ECO:0000259" key="1">
    <source>
        <dbReference type="Pfam" id="PF00534"/>
    </source>
</evidence>
<dbReference type="Pfam" id="PF00534">
    <property type="entry name" value="Glycos_transf_1"/>
    <property type="match status" value="1"/>
</dbReference>
<dbReference type="InterPro" id="IPR001296">
    <property type="entry name" value="Glyco_trans_1"/>
</dbReference>
<organism evidence="2">
    <name type="scientific">uncultured Caudovirales phage</name>
    <dbReference type="NCBI Taxonomy" id="2100421"/>
    <lineage>
        <taxon>Viruses</taxon>
        <taxon>Duplodnaviria</taxon>
        <taxon>Heunggongvirae</taxon>
        <taxon>Uroviricota</taxon>
        <taxon>Caudoviricetes</taxon>
        <taxon>Peduoviridae</taxon>
        <taxon>Maltschvirus</taxon>
        <taxon>Maltschvirus maltsch</taxon>
    </lineage>
</organism>
<accession>A0A6J5KRD0</accession>
<protein>
    <submittedName>
        <fullName evidence="2">RfaG Glycosyltransferase</fullName>
    </submittedName>
</protein>
<name>A0A6J5KRD0_9CAUD</name>
<dbReference type="SUPFAM" id="SSF53756">
    <property type="entry name" value="UDP-Glycosyltransferase/glycogen phosphorylase"/>
    <property type="match status" value="1"/>
</dbReference>
<proteinExistence type="predicted"/>
<gene>
    <name evidence="2" type="ORF">UFOVP29_44</name>
</gene>
<dbReference type="Gene3D" id="3.40.50.2000">
    <property type="entry name" value="Glycogen Phosphorylase B"/>
    <property type="match status" value="1"/>
</dbReference>
<dbReference type="GO" id="GO:0016757">
    <property type="term" value="F:glycosyltransferase activity"/>
    <property type="evidence" value="ECO:0007669"/>
    <property type="project" value="InterPro"/>
</dbReference>
<reference evidence="2" key="1">
    <citation type="submission" date="2020-04" db="EMBL/GenBank/DDBJ databases">
        <authorList>
            <person name="Chiriac C."/>
            <person name="Salcher M."/>
            <person name="Ghai R."/>
            <person name="Kavagutti S V."/>
        </authorList>
    </citation>
    <scope>NUCLEOTIDE SEQUENCE</scope>
</reference>
<dbReference type="PANTHER" id="PTHR12526">
    <property type="entry name" value="GLYCOSYLTRANSFERASE"/>
    <property type="match status" value="1"/>
</dbReference>
<sequence>MNDQKFRFHLLGLPHTVTSPEYVACAYTQKVLKFSKMMTARGHHCIHYGHEESVTASQEHVSVLTARDWKKAYGNYDWRKNFFKYDTNDHAYQTFYKNAIREVGKRKQPGDFILPFWGVGVRPVCDAHPDMITVEPGIGYAGGHWAKWKIFESYAMMHAFYGLESVGTCMQSWYDVVIPNYFDPEEFTYSADKKDYMLFMGRVYEGKGPHIAMEVCEKLGIPLKIAGQNTLEGFKIPDCVEFIGYADREKRRELMSGARATFVASLYNEPFGGVQVESLFSGTPTITTDWGAFTENNIHGVTGYRCRTFEQFVWAAQNIDTINPETCRKWAQANFSLDAVAPRYEEYFRMVSDVHGGKGWYEPHPDRTNLDWLTKKYPL</sequence>
<dbReference type="PANTHER" id="PTHR12526:SF595">
    <property type="entry name" value="BLL5217 PROTEIN"/>
    <property type="match status" value="1"/>
</dbReference>
<keyword evidence="2" id="KW-0808">Transferase</keyword>
<evidence type="ECO:0000313" key="2">
    <source>
        <dbReference type="EMBL" id="CAB4122620.1"/>
    </source>
</evidence>
<dbReference type="EMBL" id="LR796167">
    <property type="protein sequence ID" value="CAB4122620.1"/>
    <property type="molecule type" value="Genomic_DNA"/>
</dbReference>
<feature type="domain" description="Glycosyl transferase family 1" evidence="1">
    <location>
        <begin position="191"/>
        <end position="319"/>
    </location>
</feature>